<dbReference type="EMBL" id="KZ772694">
    <property type="protein sequence ID" value="PTQ44089.1"/>
    <property type="molecule type" value="Genomic_DNA"/>
</dbReference>
<dbReference type="Gene3D" id="3.40.50.1820">
    <property type="entry name" value="alpha/beta hydrolase"/>
    <property type="match status" value="1"/>
</dbReference>
<feature type="domain" description="Fungal lipase-type" evidence="3">
    <location>
        <begin position="91"/>
        <end position="245"/>
    </location>
</feature>
<evidence type="ECO:0008006" key="7">
    <source>
        <dbReference type="Google" id="ProtNLM"/>
    </source>
</evidence>
<protein>
    <recommendedName>
        <fullName evidence="7">G domain-containing protein</fullName>
    </recommendedName>
</protein>
<reference evidence="5" key="2">
    <citation type="submission" date="2017-12" db="EMBL/GenBank/DDBJ databases">
        <title>WGS assembly of Marchantia polymorpha.</title>
        <authorList>
            <person name="Bowman J.L."/>
            <person name="Kohchi T."/>
            <person name="Yamato K.T."/>
            <person name="Jenkins J."/>
            <person name="Shu S."/>
            <person name="Ishizaki K."/>
            <person name="Yamaoka S."/>
            <person name="Nishihama R."/>
            <person name="Nakamura Y."/>
            <person name="Berger F."/>
            <person name="Adam C."/>
            <person name="Aki S.S."/>
            <person name="Althoff F."/>
            <person name="Araki T."/>
            <person name="Arteaga-Vazquez M.A."/>
            <person name="Balasubrmanian S."/>
            <person name="Bauer D."/>
            <person name="Boehm C.R."/>
            <person name="Briginshaw L."/>
            <person name="Caballero-Perez J."/>
            <person name="Catarino B."/>
            <person name="Chen F."/>
            <person name="Chiyoda S."/>
            <person name="Chovatia M."/>
            <person name="Davies K.M."/>
            <person name="Delmans M."/>
            <person name="Demura T."/>
            <person name="Dierschke T."/>
            <person name="Dolan L."/>
            <person name="Dorantes-Acosta A.E."/>
            <person name="Eklund D.M."/>
            <person name="Florent S.N."/>
            <person name="Flores-Sandoval E."/>
            <person name="Fujiyama A."/>
            <person name="Fukuzawa H."/>
            <person name="Galik B."/>
            <person name="Grimanelli D."/>
            <person name="Grimwood J."/>
            <person name="Grossniklaus U."/>
            <person name="Hamada T."/>
            <person name="Haseloff J."/>
            <person name="Hetherington A.J."/>
            <person name="Higo A."/>
            <person name="Hirakawa Y."/>
            <person name="Hundley H.N."/>
            <person name="Ikeda Y."/>
            <person name="Inoue K."/>
            <person name="Inoue S."/>
            <person name="Ishida S."/>
            <person name="Jia Q."/>
            <person name="Kakita M."/>
            <person name="Kanazawa T."/>
            <person name="Kawai Y."/>
            <person name="Kawashima T."/>
            <person name="Kennedy M."/>
            <person name="Kinose K."/>
            <person name="Kinoshita T."/>
            <person name="Kohara Y."/>
            <person name="Koide E."/>
            <person name="Komatsu K."/>
            <person name="Kopischke S."/>
            <person name="Kubo M."/>
            <person name="Kyozuka J."/>
            <person name="Lagercrantz U."/>
            <person name="Lin S.S."/>
            <person name="Lindquist E."/>
            <person name="Lipzen A.M."/>
            <person name="Lu C."/>
            <person name="Luna E.D."/>
            <person name="Martienssen R.A."/>
            <person name="Minamino N."/>
            <person name="Mizutani M."/>
            <person name="Mizutani M."/>
            <person name="Mochizuki N."/>
            <person name="Monte I."/>
            <person name="Mosher R."/>
            <person name="Nagasaki H."/>
            <person name="Nakagami H."/>
            <person name="Naramoto S."/>
            <person name="Nishitani K."/>
            <person name="Ohtani M."/>
            <person name="Okamoto T."/>
            <person name="Okumura M."/>
            <person name="Phillips J."/>
            <person name="Pollak B."/>
            <person name="Reinders A."/>
            <person name="Roevekamp M."/>
            <person name="Sano R."/>
            <person name="Sawa S."/>
            <person name="Schmid M.W."/>
            <person name="Shirakawa M."/>
            <person name="Solano R."/>
            <person name="Spunde A."/>
            <person name="Suetsugu N."/>
            <person name="Sugano S."/>
            <person name="Sugiyama A."/>
            <person name="Sun R."/>
            <person name="Suzuki Y."/>
            <person name="Takenaka M."/>
            <person name="Takezawa D."/>
            <person name="Tomogane H."/>
            <person name="Tsuzuki M."/>
            <person name="Ueda T."/>
            <person name="Umeda M."/>
            <person name="Ward J.M."/>
            <person name="Watanabe Y."/>
            <person name="Yazaki K."/>
            <person name="Yokoyama R."/>
            <person name="Yoshitake Y."/>
            <person name="Yotsui I."/>
            <person name="Zachgo S."/>
            <person name="Schmutz J."/>
        </authorList>
    </citation>
    <scope>NUCLEOTIDE SEQUENCE [LARGE SCALE GENOMIC DNA]</scope>
    <source>
        <strain evidence="5">Tak-1</strain>
    </source>
</reference>
<name>A0A2R6XDB0_MARPO</name>
<keyword evidence="6" id="KW-1185">Reference proteome</keyword>
<feature type="region of interest" description="Disordered" evidence="1">
    <location>
        <begin position="776"/>
        <end position="809"/>
    </location>
</feature>
<dbReference type="CDD" id="cd00882">
    <property type="entry name" value="Ras_like_GTPase"/>
    <property type="match status" value="1"/>
</dbReference>
<dbReference type="PANTHER" id="PTHR14143:SF1">
    <property type="entry name" value="IRG-TYPE G DOMAIN-CONTAINING PROTEIN"/>
    <property type="match status" value="1"/>
</dbReference>
<keyword evidence="2" id="KW-0812">Transmembrane</keyword>
<dbReference type="InterPro" id="IPR029058">
    <property type="entry name" value="AB_hydrolase_fold"/>
</dbReference>
<evidence type="ECO:0000256" key="2">
    <source>
        <dbReference type="SAM" id="Phobius"/>
    </source>
</evidence>
<dbReference type="InterPro" id="IPR006073">
    <property type="entry name" value="GTP-bd"/>
</dbReference>
<dbReference type="Proteomes" id="UP000244005">
    <property type="component" value="Unassembled WGS sequence"/>
</dbReference>
<gene>
    <name evidence="5" type="ORF">MARPO_0022s0175</name>
</gene>
<organism evidence="5 6">
    <name type="scientific">Marchantia polymorpha</name>
    <name type="common">Common liverwort</name>
    <name type="synonym">Marchantia aquatica</name>
    <dbReference type="NCBI Taxonomy" id="3197"/>
    <lineage>
        <taxon>Eukaryota</taxon>
        <taxon>Viridiplantae</taxon>
        <taxon>Streptophyta</taxon>
        <taxon>Embryophyta</taxon>
        <taxon>Marchantiophyta</taxon>
        <taxon>Marchantiopsida</taxon>
        <taxon>Marchantiidae</taxon>
        <taxon>Marchantiales</taxon>
        <taxon>Marchantiaceae</taxon>
        <taxon>Marchantia</taxon>
    </lineage>
</organism>
<sequence>MSSVSGSDQEQGQRPDFQENSVRAKDRQRAAVCCGAVYQELEVAKSNIFARYNDLNFGEVILGPALSKQKPRILIATAYDFVKGVNVLTKYVAFKGSSALETLFDIADSQLQCPETRATMKGHIHNGYFNTLKDDLPGPVELMAFCANLGPSSQTSDREDRTIFCGHGIGGALSHVAMLSLLFSLFGNDPKEVKNFSHENFLSIAFGAPLFLDEEARDFFSDSGQMPVESRFFNYINEEDPVPLMLWKLGAYPSDPALHKKLNSKLQTILVESGGECFPESSGRSRKKLTMPPALRVEDAHTELKRLRSIQWPRGRGYAAFGIYAAFTTVSATQPNPKPKYLDNYTLSWTQDGFKNHAMTYYVVNVLRHLLQYSGVPVPNVAEGLPPKVDEAFLTIISGQQRGDVNSAKLEVVGYNLGLCLRKKCAVSDFLEKWEITRVEQNSIVFRNKVKLTPGEVSVLTSNQTTVNVKVETMFGETEWHQVIRKASGTGSHVINELKHVIGKIVILDSVQETSAYSSSKERIRVLKQHLKMAAEFTGRTETQDALQQFTSGLDNLKKSVFDRRKEADPFIDSVSNYLNQTTLSIKLPPLIGTSEKRQRFFRRGLGGLSVGLFSVGVTLYVALAVIVSVSTMGIAIPLAAGGFVVGVAAFILSYRKEIKLEYYDQIVKFIYASLSPEQALLPGDKNVADYEREIVKKARACDSDGKCVDPFKWIHKLEHELKDQDPETRKNVMGFVKLMLEIDTAHKVAKEEKVLAVVGPENVGKSTLINILRNGAPNRNLGDDTDDDEDESGEAGAASTGYTTHTDDPKGYRVSALGNLVAVDFPGMGAAHDRKRLSTMWEAFEQLPDLCLVLMRFNGDVTADCADVPKEVRKKLCDRIVLVVNHVDGIMKGVKGAKIWKEYPPEKMEALRQGFMKNSDNMLDSVMLTSLRRVGDLFPEEIDMLRKRGIMLRPELLDHIRFLVLRSASS</sequence>
<dbReference type="Pfam" id="PF01926">
    <property type="entry name" value="MMR_HSR1"/>
    <property type="match status" value="1"/>
</dbReference>
<evidence type="ECO:0000313" key="5">
    <source>
        <dbReference type="EMBL" id="PTQ44090.1"/>
    </source>
</evidence>
<evidence type="ECO:0000259" key="4">
    <source>
        <dbReference type="Pfam" id="PF01926"/>
    </source>
</evidence>
<dbReference type="Gene3D" id="3.40.50.300">
    <property type="entry name" value="P-loop containing nucleotide triphosphate hydrolases"/>
    <property type="match status" value="1"/>
</dbReference>
<reference evidence="6" key="1">
    <citation type="journal article" date="2017" name="Cell">
        <title>Insights into land plant evolution garnered from the Marchantia polymorpha genome.</title>
        <authorList>
            <person name="Bowman J.L."/>
            <person name="Kohchi T."/>
            <person name="Yamato K.T."/>
            <person name="Jenkins J."/>
            <person name="Shu S."/>
            <person name="Ishizaki K."/>
            <person name="Yamaoka S."/>
            <person name="Nishihama R."/>
            <person name="Nakamura Y."/>
            <person name="Berger F."/>
            <person name="Adam C."/>
            <person name="Aki S.S."/>
            <person name="Althoff F."/>
            <person name="Araki T."/>
            <person name="Arteaga-Vazquez M.A."/>
            <person name="Balasubrmanian S."/>
            <person name="Barry K."/>
            <person name="Bauer D."/>
            <person name="Boehm C.R."/>
            <person name="Briginshaw L."/>
            <person name="Caballero-Perez J."/>
            <person name="Catarino B."/>
            <person name="Chen F."/>
            <person name="Chiyoda S."/>
            <person name="Chovatia M."/>
            <person name="Davies K.M."/>
            <person name="Delmans M."/>
            <person name="Demura T."/>
            <person name="Dierschke T."/>
            <person name="Dolan L."/>
            <person name="Dorantes-Acosta A.E."/>
            <person name="Eklund D.M."/>
            <person name="Florent S.N."/>
            <person name="Flores-Sandoval E."/>
            <person name="Fujiyama A."/>
            <person name="Fukuzawa H."/>
            <person name="Galik B."/>
            <person name="Grimanelli D."/>
            <person name="Grimwood J."/>
            <person name="Grossniklaus U."/>
            <person name="Hamada T."/>
            <person name="Haseloff J."/>
            <person name="Hetherington A.J."/>
            <person name="Higo A."/>
            <person name="Hirakawa Y."/>
            <person name="Hundley H.N."/>
            <person name="Ikeda Y."/>
            <person name="Inoue K."/>
            <person name="Inoue S.I."/>
            <person name="Ishida S."/>
            <person name="Jia Q."/>
            <person name="Kakita M."/>
            <person name="Kanazawa T."/>
            <person name="Kawai Y."/>
            <person name="Kawashima T."/>
            <person name="Kennedy M."/>
            <person name="Kinose K."/>
            <person name="Kinoshita T."/>
            <person name="Kohara Y."/>
            <person name="Koide E."/>
            <person name="Komatsu K."/>
            <person name="Kopischke S."/>
            <person name="Kubo M."/>
            <person name="Kyozuka J."/>
            <person name="Lagercrantz U."/>
            <person name="Lin S.S."/>
            <person name="Lindquist E."/>
            <person name="Lipzen A.M."/>
            <person name="Lu C.W."/>
            <person name="De Luna E."/>
            <person name="Martienssen R.A."/>
            <person name="Minamino N."/>
            <person name="Mizutani M."/>
            <person name="Mizutani M."/>
            <person name="Mochizuki N."/>
            <person name="Monte I."/>
            <person name="Mosher R."/>
            <person name="Nagasaki H."/>
            <person name="Nakagami H."/>
            <person name="Naramoto S."/>
            <person name="Nishitani K."/>
            <person name="Ohtani M."/>
            <person name="Okamoto T."/>
            <person name="Okumura M."/>
            <person name="Phillips J."/>
            <person name="Pollak B."/>
            <person name="Reinders A."/>
            <person name="Rovekamp M."/>
            <person name="Sano R."/>
            <person name="Sawa S."/>
            <person name="Schmid M.W."/>
            <person name="Shirakawa M."/>
            <person name="Solano R."/>
            <person name="Spunde A."/>
            <person name="Suetsugu N."/>
            <person name="Sugano S."/>
            <person name="Sugiyama A."/>
            <person name="Sun R."/>
            <person name="Suzuki Y."/>
            <person name="Takenaka M."/>
            <person name="Takezawa D."/>
            <person name="Tomogane H."/>
            <person name="Tsuzuki M."/>
            <person name="Ueda T."/>
            <person name="Umeda M."/>
            <person name="Ward J.M."/>
            <person name="Watanabe Y."/>
            <person name="Yazaki K."/>
            <person name="Yokoyama R."/>
            <person name="Yoshitake Y."/>
            <person name="Yotsui I."/>
            <person name="Zachgo S."/>
            <person name="Schmutz J."/>
        </authorList>
    </citation>
    <scope>NUCLEOTIDE SEQUENCE [LARGE SCALE GENOMIC DNA]</scope>
    <source>
        <strain evidence="6">Tak-1</strain>
    </source>
</reference>
<feature type="transmembrane region" description="Helical" evidence="2">
    <location>
        <begin position="635"/>
        <end position="655"/>
    </location>
</feature>
<evidence type="ECO:0000256" key="1">
    <source>
        <dbReference type="SAM" id="MobiDB-lite"/>
    </source>
</evidence>
<dbReference type="Gramene" id="Mp3g03570.2">
    <property type="protein sequence ID" value="Mp3g03570.2.cds"/>
    <property type="gene ID" value="Mp3g03570"/>
</dbReference>
<dbReference type="SUPFAM" id="SSF52540">
    <property type="entry name" value="P-loop containing nucleoside triphosphate hydrolases"/>
    <property type="match status" value="1"/>
</dbReference>
<feature type="compositionally biased region" description="Basic and acidic residues" evidence="1">
    <location>
        <begin position="11"/>
        <end position="23"/>
    </location>
</feature>
<feature type="domain" description="G" evidence="4">
    <location>
        <begin position="756"/>
        <end position="886"/>
    </location>
</feature>
<evidence type="ECO:0000259" key="3">
    <source>
        <dbReference type="Pfam" id="PF01764"/>
    </source>
</evidence>
<dbReference type="EMBL" id="KZ772694">
    <property type="protein sequence ID" value="PTQ44090.1"/>
    <property type="molecule type" value="Genomic_DNA"/>
</dbReference>
<dbReference type="AlphaFoldDB" id="A0A2R6XDB0"/>
<evidence type="ECO:0000313" key="6">
    <source>
        <dbReference type="Proteomes" id="UP000244005"/>
    </source>
</evidence>
<accession>A0A2R6XDB0</accession>
<dbReference type="OrthoDB" id="426718at2759"/>
<feature type="compositionally biased region" description="Polar residues" evidence="1">
    <location>
        <begin position="1"/>
        <end position="10"/>
    </location>
</feature>
<dbReference type="InterPro" id="IPR002921">
    <property type="entry name" value="Fungal_lipase-type"/>
</dbReference>
<dbReference type="GO" id="GO:0005525">
    <property type="term" value="F:GTP binding"/>
    <property type="evidence" value="ECO:0007669"/>
    <property type="project" value="InterPro"/>
</dbReference>
<dbReference type="OMA" id="NSHEIAK"/>
<dbReference type="PANTHER" id="PTHR14143">
    <property type="entry name" value="INTERFERON-INDUCIBLE GTPASE FAMILY MEMBER"/>
    <property type="match status" value="1"/>
</dbReference>
<dbReference type="Gramene" id="Mp3g03570.1">
    <property type="protein sequence ID" value="Mp3g03570.1.cds"/>
    <property type="gene ID" value="Mp3g03570"/>
</dbReference>
<proteinExistence type="predicted"/>
<dbReference type="GO" id="GO:0006629">
    <property type="term" value="P:lipid metabolic process"/>
    <property type="evidence" value="ECO:0007669"/>
    <property type="project" value="InterPro"/>
</dbReference>
<dbReference type="InterPro" id="IPR027417">
    <property type="entry name" value="P-loop_NTPase"/>
</dbReference>
<feature type="region of interest" description="Disordered" evidence="1">
    <location>
        <begin position="1"/>
        <end position="23"/>
    </location>
</feature>
<dbReference type="Pfam" id="PF01764">
    <property type="entry name" value="Lipase_3"/>
    <property type="match status" value="1"/>
</dbReference>
<keyword evidence="2" id="KW-1133">Transmembrane helix</keyword>
<dbReference type="SUPFAM" id="SSF53474">
    <property type="entry name" value="alpha/beta-Hydrolases"/>
    <property type="match status" value="1"/>
</dbReference>
<feature type="transmembrane region" description="Helical" evidence="2">
    <location>
        <begin position="606"/>
        <end position="629"/>
    </location>
</feature>
<keyword evidence="2" id="KW-0472">Membrane</keyword>
<feature type="compositionally biased region" description="Acidic residues" evidence="1">
    <location>
        <begin position="784"/>
        <end position="794"/>
    </location>
</feature>